<dbReference type="EMBL" id="LJIX01000006">
    <property type="protein sequence ID" value="KQL20507.1"/>
    <property type="molecule type" value="Genomic_DNA"/>
</dbReference>
<evidence type="ECO:0000313" key="3">
    <source>
        <dbReference type="Proteomes" id="UP000050996"/>
    </source>
</evidence>
<dbReference type="Pfam" id="PF12840">
    <property type="entry name" value="HTH_20"/>
    <property type="match status" value="1"/>
</dbReference>
<dbReference type="CDD" id="cd00090">
    <property type="entry name" value="HTH_ARSR"/>
    <property type="match status" value="1"/>
</dbReference>
<comment type="caution">
    <text evidence="2">The sequence shown here is derived from an EMBL/GenBank/DDBJ whole genome shotgun (WGS) entry which is preliminary data.</text>
</comment>
<dbReference type="Gene3D" id="1.10.10.10">
    <property type="entry name" value="Winged helix-like DNA-binding domain superfamily/Winged helix DNA-binding domain"/>
    <property type="match status" value="1"/>
</dbReference>
<keyword evidence="1" id="KW-0238">DNA-binding</keyword>
<dbReference type="STRING" id="1637975.AN957_19240"/>
<dbReference type="InterPro" id="IPR036388">
    <property type="entry name" value="WH-like_DNA-bd_sf"/>
</dbReference>
<dbReference type="GO" id="GO:0003677">
    <property type="term" value="F:DNA binding"/>
    <property type="evidence" value="ECO:0007669"/>
    <property type="project" value="UniProtKB-KW"/>
</dbReference>
<dbReference type="SUPFAM" id="SSF46785">
    <property type="entry name" value="Winged helix' DNA-binding domain"/>
    <property type="match status" value="1"/>
</dbReference>
<dbReference type="InterPro" id="IPR036390">
    <property type="entry name" value="WH_DNA-bd_sf"/>
</dbReference>
<organism evidence="2 3">
    <name type="scientific">Cytobacillus solani</name>
    <dbReference type="NCBI Taxonomy" id="1637975"/>
    <lineage>
        <taxon>Bacteria</taxon>
        <taxon>Bacillati</taxon>
        <taxon>Bacillota</taxon>
        <taxon>Bacilli</taxon>
        <taxon>Bacillales</taxon>
        <taxon>Bacillaceae</taxon>
        <taxon>Cytobacillus</taxon>
    </lineage>
</organism>
<gene>
    <name evidence="2" type="ORF">AN957_19240</name>
</gene>
<name>A0A0Q3VIK8_9BACI</name>
<keyword evidence="3" id="KW-1185">Reference proteome</keyword>
<dbReference type="Proteomes" id="UP000050996">
    <property type="component" value="Unassembled WGS sequence"/>
</dbReference>
<dbReference type="PATRIC" id="fig|1637975.4.peg.3810"/>
<protein>
    <submittedName>
        <fullName evidence="2">Transcriptional regulator</fullName>
    </submittedName>
</protein>
<dbReference type="InterPro" id="IPR011991">
    <property type="entry name" value="ArsR-like_HTH"/>
</dbReference>
<reference evidence="2 3" key="1">
    <citation type="submission" date="2015-09" db="EMBL/GenBank/DDBJ databases">
        <title>Genome sequencing project for genomic taxonomy and phylogenomics of Bacillus-like bacteria.</title>
        <authorList>
            <person name="Liu B."/>
            <person name="Wang J."/>
            <person name="Zhu Y."/>
            <person name="Liu G."/>
            <person name="Chen Q."/>
            <person name="Chen Z."/>
            <person name="Lan J."/>
            <person name="Che J."/>
            <person name="Ge C."/>
            <person name="Shi H."/>
            <person name="Pan Z."/>
            <person name="Liu X."/>
        </authorList>
    </citation>
    <scope>NUCLEOTIDE SEQUENCE [LARGE SCALE GENOMIC DNA]</scope>
    <source>
        <strain evidence="2 3">FJAT-18043</strain>
    </source>
</reference>
<dbReference type="Gene3D" id="3.30.1380.20">
    <property type="entry name" value="Trafficking protein particle complex subunit 3"/>
    <property type="match status" value="1"/>
</dbReference>
<sequence>MEQTLKITNVLSDPTRYYIYQYITKRHKDVTVQEIADNFDIHPNVARLHLSKLEDVNMLVSDTQKTGKGGRPSRLYRLSDDVIQLHFPYRDYQLLSKIAMQTMLSLGEEGKKALYLTGKSFGKELVEQEINRTPNNNEELSFDQKLNILKNASTLSGFHPEFEVNEDQSKIYFQIYNCPFKEVALEHSESVCNMHYEFLKGMFEVLFHSIELVEKENMLGGCDSCSYHAIVTK</sequence>
<accession>A0A0Q3VIK8</accession>
<dbReference type="RefSeq" id="WP_053477000.1">
    <property type="nucleotide sequence ID" value="NZ_CP085712.1"/>
</dbReference>
<proteinExistence type="predicted"/>
<evidence type="ECO:0000256" key="1">
    <source>
        <dbReference type="ARBA" id="ARBA00023125"/>
    </source>
</evidence>
<dbReference type="AlphaFoldDB" id="A0A0Q3VIK8"/>
<evidence type="ECO:0000313" key="2">
    <source>
        <dbReference type="EMBL" id="KQL20507.1"/>
    </source>
</evidence>